<feature type="compositionally biased region" description="Pro residues" evidence="4">
    <location>
        <begin position="1"/>
        <end position="11"/>
    </location>
</feature>
<dbReference type="InterPro" id="IPR050834">
    <property type="entry name" value="Glycosyltransf_2"/>
</dbReference>
<comment type="caution">
    <text evidence="6">The sequence shown here is derived from an EMBL/GenBank/DDBJ whole genome shotgun (WGS) entry which is preliminary data.</text>
</comment>
<dbReference type="AlphaFoldDB" id="A0A0A0BNU9"/>
<evidence type="ECO:0000313" key="6">
    <source>
        <dbReference type="EMBL" id="KGM08719.1"/>
    </source>
</evidence>
<dbReference type="EMBL" id="AXCY01000166">
    <property type="protein sequence ID" value="KGM08719.1"/>
    <property type="molecule type" value="Genomic_DNA"/>
</dbReference>
<comment type="similarity">
    <text evidence="1">Belongs to the glycosyltransferase 2 family.</text>
</comment>
<evidence type="ECO:0000313" key="7">
    <source>
        <dbReference type="Proteomes" id="UP000029839"/>
    </source>
</evidence>
<evidence type="ECO:0000256" key="2">
    <source>
        <dbReference type="ARBA" id="ARBA00022676"/>
    </source>
</evidence>
<reference evidence="6 7" key="1">
    <citation type="submission" date="2013-08" db="EMBL/GenBank/DDBJ databases">
        <title>Genome sequencing of Cellulomonas carbonis T26.</title>
        <authorList>
            <person name="Chen F."/>
            <person name="Li Y."/>
            <person name="Wang G."/>
        </authorList>
    </citation>
    <scope>NUCLEOTIDE SEQUENCE [LARGE SCALE GENOMIC DNA]</scope>
    <source>
        <strain evidence="6 7">T26</strain>
    </source>
</reference>
<protein>
    <submittedName>
        <fullName evidence="6">Glycosyl transferase</fullName>
    </submittedName>
</protein>
<dbReference type="PANTHER" id="PTHR43685:SF5">
    <property type="entry name" value="GLYCOSYLTRANSFERASE EPSE-RELATED"/>
    <property type="match status" value="1"/>
</dbReference>
<sequence>MPEPTPAPDPAGGPDGGRPDPSAPPVEDPRVTVVVASMNRRDELLASLGRHRAPVVLVDNGSSDGTVDAVRAAHPHVEVVPLPANRGAAARTVGVRRARTPYVAFADDDSWWAPGSLRTAADALDANPTVAVVQASVLVGPQERPDPFDEVLAGSPLGARTAPLPGPRVLGFVACAVAVRRDAFLAVGGFDDVVRFPGEEERVAWDLTSAGWDLVHLPAAVVHHHPSPRRHSPARRVRAITRSAVLTGVLRL</sequence>
<dbReference type="RefSeq" id="WP_052426563.1">
    <property type="nucleotide sequence ID" value="NZ_AXCY01000166.1"/>
</dbReference>
<proteinExistence type="inferred from homology"/>
<feature type="domain" description="Glycosyltransferase 2-like" evidence="5">
    <location>
        <begin position="33"/>
        <end position="184"/>
    </location>
</feature>
<organism evidence="6 7">
    <name type="scientific">Cellulomonas carbonis T26</name>
    <dbReference type="NCBI Taxonomy" id="947969"/>
    <lineage>
        <taxon>Bacteria</taxon>
        <taxon>Bacillati</taxon>
        <taxon>Actinomycetota</taxon>
        <taxon>Actinomycetes</taxon>
        <taxon>Micrococcales</taxon>
        <taxon>Cellulomonadaceae</taxon>
        <taxon>Cellulomonas</taxon>
    </lineage>
</organism>
<evidence type="ECO:0000256" key="4">
    <source>
        <dbReference type="SAM" id="MobiDB-lite"/>
    </source>
</evidence>
<feature type="region of interest" description="Disordered" evidence="4">
    <location>
        <begin position="1"/>
        <end position="28"/>
    </location>
</feature>
<gene>
    <name evidence="6" type="ORF">N868_06735</name>
</gene>
<evidence type="ECO:0000259" key="5">
    <source>
        <dbReference type="Pfam" id="PF00535"/>
    </source>
</evidence>
<evidence type="ECO:0000256" key="3">
    <source>
        <dbReference type="ARBA" id="ARBA00022679"/>
    </source>
</evidence>
<dbReference type="InterPro" id="IPR001173">
    <property type="entry name" value="Glyco_trans_2-like"/>
</dbReference>
<dbReference type="Gene3D" id="3.90.550.10">
    <property type="entry name" value="Spore Coat Polysaccharide Biosynthesis Protein SpsA, Chain A"/>
    <property type="match status" value="1"/>
</dbReference>
<accession>A0A0A0BNU9</accession>
<dbReference type="SUPFAM" id="SSF53448">
    <property type="entry name" value="Nucleotide-diphospho-sugar transferases"/>
    <property type="match status" value="1"/>
</dbReference>
<dbReference type="Proteomes" id="UP000029839">
    <property type="component" value="Unassembled WGS sequence"/>
</dbReference>
<dbReference type="PANTHER" id="PTHR43685">
    <property type="entry name" value="GLYCOSYLTRANSFERASE"/>
    <property type="match status" value="1"/>
</dbReference>
<name>A0A0A0BNU9_9CELL</name>
<keyword evidence="3 6" id="KW-0808">Transferase</keyword>
<reference evidence="6 7" key="2">
    <citation type="journal article" date="2015" name="Stand. Genomic Sci.">
        <title>Draft genome sequence of Cellulomonas carbonis T26(T) and comparative analysis of six Cellulomonas genomes.</title>
        <authorList>
            <person name="Zhuang W."/>
            <person name="Zhang S."/>
            <person name="Xia X."/>
            <person name="Wang G."/>
        </authorList>
    </citation>
    <scope>NUCLEOTIDE SEQUENCE [LARGE SCALE GENOMIC DNA]</scope>
    <source>
        <strain evidence="6 7">T26</strain>
    </source>
</reference>
<evidence type="ECO:0000256" key="1">
    <source>
        <dbReference type="ARBA" id="ARBA00006739"/>
    </source>
</evidence>
<keyword evidence="2" id="KW-0328">Glycosyltransferase</keyword>
<keyword evidence="7" id="KW-1185">Reference proteome</keyword>
<feature type="non-terminal residue" evidence="6">
    <location>
        <position position="252"/>
    </location>
</feature>
<dbReference type="InterPro" id="IPR029044">
    <property type="entry name" value="Nucleotide-diphossugar_trans"/>
</dbReference>
<dbReference type="GO" id="GO:0016757">
    <property type="term" value="F:glycosyltransferase activity"/>
    <property type="evidence" value="ECO:0007669"/>
    <property type="project" value="UniProtKB-KW"/>
</dbReference>
<dbReference type="Pfam" id="PF00535">
    <property type="entry name" value="Glycos_transf_2"/>
    <property type="match status" value="1"/>
</dbReference>